<dbReference type="Gene3D" id="3.40.30.10">
    <property type="entry name" value="Glutaredoxin"/>
    <property type="match status" value="1"/>
</dbReference>
<sequence length="187" mass="21787">MKVSRNQVRTWSMAALAGLVAILACGYIYFFHIKSYGVSASDGWYFEDEGYRQALAISQQQNRPILFYFRRKACQICKDFEKNIINNADFIHFTQNYVKVRYTMDLNRAHQQFIKKYHIRLQPALIVQYQQHPPVSTHLVLPMNQVWVAENSIDNGNHMPLSITTLKLSLKRVTEIAKRQAMSDAKN</sequence>
<dbReference type="PROSITE" id="PS51257">
    <property type="entry name" value="PROKAR_LIPOPROTEIN"/>
    <property type="match status" value="1"/>
</dbReference>
<dbReference type="EMBL" id="SMGD01000015">
    <property type="protein sequence ID" value="TCK47077.1"/>
    <property type="molecule type" value="Genomic_DNA"/>
</dbReference>
<reference evidence="2 3" key="1">
    <citation type="submission" date="2019-03" db="EMBL/GenBank/DDBJ databases">
        <title>Genomic Encyclopedia of Type Strains, Phase IV (KMG-IV): sequencing the most valuable type-strain genomes for metagenomic binning, comparative biology and taxonomic classification.</title>
        <authorList>
            <person name="Goeker M."/>
        </authorList>
    </citation>
    <scope>NUCLEOTIDE SEQUENCE [LARGE SCALE GENOMIC DNA]</scope>
    <source>
        <strain evidence="2 3">DSM 18577</strain>
    </source>
</reference>
<dbReference type="AlphaFoldDB" id="A0A4R1J9H5"/>
<keyword evidence="1" id="KW-0812">Transmembrane</keyword>
<name>A0A4R1J9H5_9GAMM</name>
<dbReference type="InterPro" id="IPR036249">
    <property type="entry name" value="Thioredoxin-like_sf"/>
</dbReference>
<comment type="caution">
    <text evidence="2">The sequence shown here is derived from an EMBL/GenBank/DDBJ whole genome shotgun (WGS) entry which is preliminary data.</text>
</comment>
<evidence type="ECO:0000313" key="2">
    <source>
        <dbReference type="EMBL" id="TCK47077.1"/>
    </source>
</evidence>
<evidence type="ECO:0000313" key="3">
    <source>
        <dbReference type="Proteomes" id="UP000295565"/>
    </source>
</evidence>
<dbReference type="SUPFAM" id="SSF52833">
    <property type="entry name" value="Thioredoxin-like"/>
    <property type="match status" value="1"/>
</dbReference>
<protein>
    <submittedName>
        <fullName evidence="2">Thioredoxin-like protein</fullName>
    </submittedName>
</protein>
<keyword evidence="1" id="KW-0472">Membrane</keyword>
<feature type="transmembrane region" description="Helical" evidence="1">
    <location>
        <begin position="12"/>
        <end position="31"/>
    </location>
</feature>
<dbReference type="Proteomes" id="UP000295565">
    <property type="component" value="Unassembled WGS sequence"/>
</dbReference>
<accession>A0A4R1J9H5</accession>
<dbReference type="Pfam" id="PF13899">
    <property type="entry name" value="Thioredoxin_7"/>
    <property type="match status" value="1"/>
</dbReference>
<gene>
    <name evidence="2" type="ORF">EV690_2772</name>
</gene>
<keyword evidence="3" id="KW-1185">Reference proteome</keyword>
<organism evidence="2 3">
    <name type="scientific">Celerinatantimonas diazotrophica</name>
    <dbReference type="NCBI Taxonomy" id="412034"/>
    <lineage>
        <taxon>Bacteria</taxon>
        <taxon>Pseudomonadati</taxon>
        <taxon>Pseudomonadota</taxon>
        <taxon>Gammaproteobacteria</taxon>
        <taxon>Celerinatantimonadaceae</taxon>
        <taxon>Celerinatantimonas</taxon>
    </lineage>
</organism>
<keyword evidence="1" id="KW-1133">Transmembrane helix</keyword>
<proteinExistence type="predicted"/>
<dbReference type="RefSeq" id="WP_165872761.1">
    <property type="nucleotide sequence ID" value="NZ_OU594967.1"/>
</dbReference>
<evidence type="ECO:0000256" key="1">
    <source>
        <dbReference type="SAM" id="Phobius"/>
    </source>
</evidence>